<evidence type="ECO:0000313" key="1">
    <source>
        <dbReference type="EMBL" id="KAK3701121.1"/>
    </source>
</evidence>
<evidence type="ECO:0000313" key="2">
    <source>
        <dbReference type="Proteomes" id="UP001283361"/>
    </source>
</evidence>
<accession>A0AAE1CJQ1</accession>
<comment type="caution">
    <text evidence="1">The sequence shown here is derived from an EMBL/GenBank/DDBJ whole genome shotgun (WGS) entry which is preliminary data.</text>
</comment>
<keyword evidence="2" id="KW-1185">Reference proteome</keyword>
<name>A0AAE1CJQ1_9GAST</name>
<dbReference type="EMBL" id="JAWDGP010007897">
    <property type="protein sequence ID" value="KAK3701121.1"/>
    <property type="molecule type" value="Genomic_DNA"/>
</dbReference>
<proteinExistence type="predicted"/>
<organism evidence="1 2">
    <name type="scientific">Elysia crispata</name>
    <name type="common">lettuce slug</name>
    <dbReference type="NCBI Taxonomy" id="231223"/>
    <lineage>
        <taxon>Eukaryota</taxon>
        <taxon>Metazoa</taxon>
        <taxon>Spiralia</taxon>
        <taxon>Lophotrochozoa</taxon>
        <taxon>Mollusca</taxon>
        <taxon>Gastropoda</taxon>
        <taxon>Heterobranchia</taxon>
        <taxon>Euthyneura</taxon>
        <taxon>Panpulmonata</taxon>
        <taxon>Sacoglossa</taxon>
        <taxon>Placobranchoidea</taxon>
        <taxon>Plakobranchidae</taxon>
        <taxon>Elysia</taxon>
    </lineage>
</organism>
<protein>
    <submittedName>
        <fullName evidence="1">Uncharacterized protein</fullName>
    </submittedName>
</protein>
<sequence>MTYKHSRADLQPTSPGGLLLVNGYPSLPPPPFVLRHRCQVPGYVFFLVLFAKPTAAGLPDEAEAADELSVRHCILSHKIQISIYTLCETLSLVADVLTKASV</sequence>
<reference evidence="1" key="1">
    <citation type="journal article" date="2023" name="G3 (Bethesda)">
        <title>A reference genome for the long-term kleptoplast-retaining sea slug Elysia crispata morphotype clarki.</title>
        <authorList>
            <person name="Eastman K.E."/>
            <person name="Pendleton A.L."/>
            <person name="Shaikh M.A."/>
            <person name="Suttiyut T."/>
            <person name="Ogas R."/>
            <person name="Tomko P."/>
            <person name="Gavelis G."/>
            <person name="Widhalm J.R."/>
            <person name="Wisecaver J.H."/>
        </authorList>
    </citation>
    <scope>NUCLEOTIDE SEQUENCE</scope>
    <source>
        <strain evidence="1">ECLA1</strain>
    </source>
</reference>
<dbReference type="AlphaFoldDB" id="A0AAE1CJQ1"/>
<dbReference type="Proteomes" id="UP001283361">
    <property type="component" value="Unassembled WGS sequence"/>
</dbReference>
<gene>
    <name evidence="1" type="ORF">RRG08_029594</name>
</gene>